<name>A0A7Y0FNF2_9BACT</name>
<dbReference type="PANTHER" id="PTHR43731">
    <property type="entry name" value="RHOMBOID PROTEASE"/>
    <property type="match status" value="1"/>
</dbReference>
<evidence type="ECO:0000259" key="8">
    <source>
        <dbReference type="Pfam" id="PF01694"/>
    </source>
</evidence>
<accession>A0A7Y0FNF2</accession>
<proteinExistence type="inferred from homology"/>
<evidence type="ECO:0000256" key="7">
    <source>
        <dbReference type="SAM" id="Phobius"/>
    </source>
</evidence>
<feature type="transmembrane region" description="Helical" evidence="7">
    <location>
        <begin position="183"/>
        <end position="202"/>
    </location>
</feature>
<dbReference type="PANTHER" id="PTHR43731:SF14">
    <property type="entry name" value="PRESENILIN-ASSOCIATED RHOMBOID-LIKE PROTEIN, MITOCHONDRIAL"/>
    <property type="match status" value="1"/>
</dbReference>
<feature type="transmembrane region" description="Helical" evidence="7">
    <location>
        <begin position="141"/>
        <end position="162"/>
    </location>
</feature>
<dbReference type="GO" id="GO:0004252">
    <property type="term" value="F:serine-type endopeptidase activity"/>
    <property type="evidence" value="ECO:0007669"/>
    <property type="project" value="InterPro"/>
</dbReference>
<comment type="subcellular location">
    <subcellularLocation>
        <location evidence="1">Membrane</location>
        <topology evidence="1">Multi-pass membrane protein</topology>
    </subcellularLocation>
</comment>
<reference evidence="9 10" key="1">
    <citation type="submission" date="2020-04" db="EMBL/GenBank/DDBJ databases">
        <title>Hymenobacter polaris sp. nov., isolated from Arctic soil.</title>
        <authorList>
            <person name="Dahal R.H."/>
        </authorList>
    </citation>
    <scope>NUCLEOTIDE SEQUENCE [LARGE SCALE GENOMIC DNA]</scope>
    <source>
        <strain evidence="9 10">RP-2-7</strain>
    </source>
</reference>
<feature type="domain" description="Peptidase S54 rhomboid" evidence="8">
    <location>
        <begin position="42"/>
        <end position="194"/>
    </location>
</feature>
<dbReference type="Gene3D" id="1.20.1540.10">
    <property type="entry name" value="Rhomboid-like"/>
    <property type="match status" value="1"/>
</dbReference>
<evidence type="ECO:0000313" key="9">
    <source>
        <dbReference type="EMBL" id="NML66897.1"/>
    </source>
</evidence>
<keyword evidence="3 7" id="KW-0812">Transmembrane</keyword>
<evidence type="ECO:0000313" key="10">
    <source>
        <dbReference type="Proteomes" id="UP000559626"/>
    </source>
</evidence>
<feature type="transmembrane region" description="Helical" evidence="7">
    <location>
        <begin position="116"/>
        <end position="135"/>
    </location>
</feature>
<dbReference type="EMBL" id="JABBGH010000003">
    <property type="protein sequence ID" value="NML66897.1"/>
    <property type="molecule type" value="Genomic_DNA"/>
</dbReference>
<keyword evidence="4" id="KW-0378">Hydrolase</keyword>
<dbReference type="InterPro" id="IPR022764">
    <property type="entry name" value="Peptidase_S54_rhomboid_dom"/>
</dbReference>
<dbReference type="InterPro" id="IPR050925">
    <property type="entry name" value="Rhomboid_protease_S54"/>
</dbReference>
<keyword evidence="5 7" id="KW-1133">Transmembrane helix</keyword>
<evidence type="ECO:0000256" key="3">
    <source>
        <dbReference type="ARBA" id="ARBA00022692"/>
    </source>
</evidence>
<evidence type="ECO:0000256" key="5">
    <source>
        <dbReference type="ARBA" id="ARBA00022989"/>
    </source>
</evidence>
<dbReference type="RefSeq" id="WP_169532605.1">
    <property type="nucleotide sequence ID" value="NZ_JABBGH010000003.1"/>
</dbReference>
<dbReference type="Proteomes" id="UP000559626">
    <property type="component" value="Unassembled WGS sequence"/>
</dbReference>
<dbReference type="SUPFAM" id="SSF144091">
    <property type="entry name" value="Rhomboid-like"/>
    <property type="match status" value="1"/>
</dbReference>
<keyword evidence="9" id="KW-0645">Protease</keyword>
<evidence type="ECO:0000256" key="2">
    <source>
        <dbReference type="ARBA" id="ARBA00009045"/>
    </source>
</evidence>
<protein>
    <submittedName>
        <fullName evidence="9">Rhomboid family intramembrane serine protease</fullName>
    </submittedName>
</protein>
<dbReference type="InterPro" id="IPR035952">
    <property type="entry name" value="Rhomboid-like_sf"/>
</dbReference>
<keyword evidence="6 7" id="KW-0472">Membrane</keyword>
<dbReference type="Pfam" id="PF01694">
    <property type="entry name" value="Rhomboid"/>
    <property type="match status" value="1"/>
</dbReference>
<dbReference type="GO" id="GO:0006508">
    <property type="term" value="P:proteolysis"/>
    <property type="evidence" value="ECO:0007669"/>
    <property type="project" value="UniProtKB-KW"/>
</dbReference>
<feature type="transmembrane region" description="Helical" evidence="7">
    <location>
        <begin position="81"/>
        <end position="104"/>
    </location>
</feature>
<sequence>MLTNPLLILIGLTVLVSAYAWSNAKLMDDWILDPYRMDGRPGQWYRFLTSGFLHADWGHLLFNMITLYSFGGIVLNSFVEYLGLTSGITAFLVLYLGGIVLSDLPTCFRHRHDPGYRSLGASGGVASVLFAGILFQPIGKVYMMFIPIGIPGFIWGVLYLLYSYYMGRQRRDNINHDAHFYGALFGVVVTLALIPGVGTSFVQHIQDYKLFN</sequence>
<evidence type="ECO:0000256" key="1">
    <source>
        <dbReference type="ARBA" id="ARBA00004141"/>
    </source>
</evidence>
<evidence type="ECO:0000256" key="6">
    <source>
        <dbReference type="ARBA" id="ARBA00023136"/>
    </source>
</evidence>
<gene>
    <name evidence="9" type="ORF">HHL22_16955</name>
</gene>
<dbReference type="AlphaFoldDB" id="A0A7Y0FNF2"/>
<comment type="caution">
    <text evidence="9">The sequence shown here is derived from an EMBL/GenBank/DDBJ whole genome shotgun (WGS) entry which is preliminary data.</text>
</comment>
<evidence type="ECO:0000256" key="4">
    <source>
        <dbReference type="ARBA" id="ARBA00022801"/>
    </source>
</evidence>
<comment type="similarity">
    <text evidence="2">Belongs to the peptidase S54 family.</text>
</comment>
<organism evidence="9 10">
    <name type="scientific">Hymenobacter polaris</name>
    <dbReference type="NCBI Taxonomy" id="2682546"/>
    <lineage>
        <taxon>Bacteria</taxon>
        <taxon>Pseudomonadati</taxon>
        <taxon>Bacteroidota</taxon>
        <taxon>Cytophagia</taxon>
        <taxon>Cytophagales</taxon>
        <taxon>Hymenobacteraceae</taxon>
        <taxon>Hymenobacter</taxon>
    </lineage>
</organism>
<dbReference type="GO" id="GO:0016020">
    <property type="term" value="C:membrane"/>
    <property type="evidence" value="ECO:0007669"/>
    <property type="project" value="UniProtKB-SubCell"/>
</dbReference>
<keyword evidence="10" id="KW-1185">Reference proteome</keyword>